<dbReference type="PANTHER" id="PTHR10098:SF108">
    <property type="entry name" value="TETRATRICOPEPTIDE REPEAT PROTEIN 28"/>
    <property type="match status" value="1"/>
</dbReference>
<dbReference type="Gene3D" id="1.25.40.10">
    <property type="entry name" value="Tetratricopeptide repeat domain"/>
    <property type="match status" value="2"/>
</dbReference>
<protein>
    <submittedName>
        <fullName evidence="2">Tetratricopeptide repeat protein</fullName>
    </submittedName>
</protein>
<feature type="repeat" description="TPR" evidence="1">
    <location>
        <begin position="673"/>
        <end position="706"/>
    </location>
</feature>
<dbReference type="RefSeq" id="WP_161112128.1">
    <property type="nucleotide sequence ID" value="NZ_WWHY01000001.1"/>
</dbReference>
<feature type="repeat" description="TPR" evidence="1">
    <location>
        <begin position="753"/>
        <end position="786"/>
    </location>
</feature>
<reference evidence="2 3" key="1">
    <citation type="journal article" date="2019" name="Nat. Commun.">
        <title>The antimicrobial potential of Streptomyces from insect microbiomes.</title>
        <authorList>
            <person name="Chevrette M.G."/>
            <person name="Carlson C.M."/>
            <person name="Ortega H.E."/>
            <person name="Thomas C."/>
            <person name="Ananiev G.E."/>
            <person name="Barns K.J."/>
            <person name="Book A.J."/>
            <person name="Cagnazzo J."/>
            <person name="Carlos C."/>
            <person name="Flanigan W."/>
            <person name="Grubbs K.J."/>
            <person name="Horn H.A."/>
            <person name="Hoffmann F.M."/>
            <person name="Klassen J.L."/>
            <person name="Knack J.J."/>
            <person name="Lewin G.R."/>
            <person name="McDonald B.R."/>
            <person name="Muller L."/>
            <person name="Melo W.G.P."/>
            <person name="Pinto-Tomas A.A."/>
            <person name="Schmitz A."/>
            <person name="Wendt-Pienkowski E."/>
            <person name="Wildman S."/>
            <person name="Zhao M."/>
            <person name="Zhang F."/>
            <person name="Bugni T.S."/>
            <person name="Andes D.R."/>
            <person name="Pupo M.T."/>
            <person name="Currie C.R."/>
        </authorList>
    </citation>
    <scope>NUCLEOTIDE SEQUENCE [LARGE SCALE GENOMIC DNA]</scope>
    <source>
        <strain evidence="2 3">SID5840</strain>
    </source>
</reference>
<organism evidence="2 3">
    <name type="scientific">Nocardiopsis alba</name>
    <dbReference type="NCBI Taxonomy" id="53437"/>
    <lineage>
        <taxon>Bacteria</taxon>
        <taxon>Bacillati</taxon>
        <taxon>Actinomycetota</taxon>
        <taxon>Actinomycetes</taxon>
        <taxon>Streptosporangiales</taxon>
        <taxon>Nocardiopsidaceae</taxon>
        <taxon>Nocardiopsis</taxon>
    </lineage>
</organism>
<dbReference type="PANTHER" id="PTHR10098">
    <property type="entry name" value="RAPSYN-RELATED"/>
    <property type="match status" value="1"/>
</dbReference>
<dbReference type="Proteomes" id="UP000467124">
    <property type="component" value="Unassembled WGS sequence"/>
</dbReference>
<dbReference type="InterPro" id="IPR027417">
    <property type="entry name" value="P-loop_NTPase"/>
</dbReference>
<dbReference type="InterPro" id="IPR011990">
    <property type="entry name" value="TPR-like_helical_dom_sf"/>
</dbReference>
<evidence type="ECO:0000313" key="3">
    <source>
        <dbReference type="Proteomes" id="UP000467124"/>
    </source>
</evidence>
<evidence type="ECO:0000256" key="1">
    <source>
        <dbReference type="PROSITE-ProRule" id="PRU00339"/>
    </source>
</evidence>
<dbReference type="Pfam" id="PF13424">
    <property type="entry name" value="TPR_12"/>
    <property type="match status" value="4"/>
</dbReference>
<accession>A0A7K2IZT7</accession>
<feature type="repeat" description="TPR" evidence="1">
    <location>
        <begin position="553"/>
        <end position="586"/>
    </location>
</feature>
<dbReference type="SUPFAM" id="SSF52540">
    <property type="entry name" value="P-loop containing nucleoside triphosphate hydrolases"/>
    <property type="match status" value="1"/>
</dbReference>
<dbReference type="InterPro" id="IPR019734">
    <property type="entry name" value="TPR_rpt"/>
</dbReference>
<comment type="caution">
    <text evidence="2">The sequence shown here is derived from an EMBL/GenBank/DDBJ whole genome shotgun (WGS) entry which is preliminary data.</text>
</comment>
<dbReference type="SMART" id="SM00028">
    <property type="entry name" value="TPR"/>
    <property type="match status" value="8"/>
</dbReference>
<keyword evidence="1" id="KW-0802">TPR repeat</keyword>
<dbReference type="Gene3D" id="3.40.50.300">
    <property type="entry name" value="P-loop containing nucleotide triphosphate hydrolases"/>
    <property type="match status" value="1"/>
</dbReference>
<name>A0A7K2IZT7_9ACTN</name>
<evidence type="ECO:0000313" key="2">
    <source>
        <dbReference type="EMBL" id="MYR35510.1"/>
    </source>
</evidence>
<dbReference type="PROSITE" id="PS50005">
    <property type="entry name" value="TPR"/>
    <property type="match status" value="4"/>
</dbReference>
<dbReference type="AlphaFoldDB" id="A0A7K2IZT7"/>
<dbReference type="SUPFAM" id="SSF48452">
    <property type="entry name" value="TPR-like"/>
    <property type="match status" value="2"/>
</dbReference>
<proteinExistence type="predicted"/>
<sequence length="853" mass="91911">MSGEDTFSQVPTAHIDMRWIVAGGDVIGQVVNLPRPLPTALFSLPPPPTRLVGRIADLEALLGELAPAPEDGTRTDLPQGENASSGVVVSALAGMGGVGKTALALAAGAIAHHKGWFCAELFVDLRGYTPGAEPLSAHAALDVLLRQMGVDPEDIPVGETERSSFYRSALAALERADDQGRPVLVVADNANTAAQVKPLLPGPGGHKLVATSRGGLHSLAGARHVDLDVLDLDGALALLAAELTSHTPEDPRAEDETGLGRLIELCGRLPLALEIAAAYLKRNPRLTPDRMADRLEKAASRVDKLADPDRGVGKERALRAVFDTSLEHLDRGEAEVFLLVASTPGPTLSTASAAVLTDLPFEEVEEVLEELAAAHLLTQPAPGRWGVHDLLADYARHHPDPPAERDQALGRLLDGYTAVVRAADQHLQALPGRSTSDLFPDREAASGWLDVERATLVAAVLAAPGLGHAGAAMVLPLCLGFYLGRGRHFEDLEQVSRSAQRVAHTVGDTYSEAGVWTNLGVVLRRTRRFDEAIDAYIHACDLYHQVGEARGEAQAWNNLGLVLVDLRRFDEAIRAHSRACEVFEQAGEAHGEAGAWNNLGAVLRQVRRFDEAIGAHFRAHEVFQRVGDAHGEAQAWNNLGSVLIDLRRFDEAVGVLSRACEVFRQVGDAHSEAQAWNNLGAVLRQLDRFDEAIDALSRAREVFHHVGDAHSEARAWTNLGAVLVDVSRFDEAIQAHTRAREVFHQVGDVHSEAVAWNNLGVALADLGRFDEAIDAHTRACDLYHRTGDTHGEAGAWRNLGAALTPGGGRHAEAVEAMRRSVDLYETSGDEHRMLRVQEWLARIQQEPGADKPT</sequence>
<dbReference type="PRINTS" id="PR00364">
    <property type="entry name" value="DISEASERSIST"/>
</dbReference>
<gene>
    <name evidence="2" type="ORF">GTW20_25415</name>
</gene>
<feature type="repeat" description="TPR" evidence="1">
    <location>
        <begin position="713"/>
        <end position="746"/>
    </location>
</feature>
<dbReference type="EMBL" id="WWHY01000001">
    <property type="protein sequence ID" value="MYR35510.1"/>
    <property type="molecule type" value="Genomic_DNA"/>
</dbReference>